<evidence type="ECO:0000313" key="1">
    <source>
        <dbReference type="EMBL" id="KAJ3427337.1"/>
    </source>
</evidence>
<dbReference type="PANTHER" id="PTHR42535:SF2">
    <property type="entry name" value="CHROMOSOME UNDETERMINED SCAFFOLD_146, WHOLE GENOME SHOTGUN SEQUENCE"/>
    <property type="match status" value="1"/>
</dbReference>
<dbReference type="InterPro" id="IPR013320">
    <property type="entry name" value="ConA-like_dom_sf"/>
</dbReference>
<protein>
    <submittedName>
        <fullName evidence="1">Ookinete protein</fullName>
    </submittedName>
</protein>
<accession>A0AAV7YHA4</accession>
<comment type="caution">
    <text evidence="1">The sequence shown here is derived from an EMBL/GenBank/DDBJ whole genome shotgun (WGS) entry which is preliminary data.</text>
</comment>
<reference evidence="1" key="1">
    <citation type="submission" date="2022-08" db="EMBL/GenBank/DDBJ databases">
        <title>Novel sulphate-reducing endosymbionts in the free-living metamonad Anaeramoeba.</title>
        <authorList>
            <person name="Jerlstrom-Hultqvist J."/>
            <person name="Cepicka I."/>
            <person name="Gallot-Lavallee L."/>
            <person name="Salas-Leiva D."/>
            <person name="Curtis B.A."/>
            <person name="Zahonova K."/>
            <person name="Pipaliya S."/>
            <person name="Dacks J."/>
            <person name="Roger A.J."/>
        </authorList>
    </citation>
    <scope>NUCLEOTIDE SEQUENCE</scope>
    <source>
        <strain evidence="1">Busselton2</strain>
    </source>
</reference>
<proteinExistence type="predicted"/>
<evidence type="ECO:0000313" key="2">
    <source>
        <dbReference type="Proteomes" id="UP001146793"/>
    </source>
</evidence>
<sequence>MNDHSGYEIFKNLTHLQGPSMETFQITPILIESDLGGIFPDKKGQINYGISMWICITKTHNKYRSIFHNGSKKGLPSPAIGIHPNQTTIHFRHDSEGLQNKDISLADFPLDLNTWYQLAISVCGCKVTLYLNGEPVQIVYLQGEPSMPSNFCYLVDPWHGSAEGISISNFHWFPFGISNEFVKSISQIPRSTEREEKQTLNTEKEIEREKFLLEIDTKKITWSDYEVVKDITELTNSLPKKLNISPVQVESALGGIKPKNGQVQYGISMRIKITKNRDCWRSVFHNGLRVNHCTPAVWIHPNEVRISFLHDSTLERLDGLDLNDFTLELQTWYHWAVSVCGTQVVHYINGEAVQKGELEGEALMPINDCWLVAPWLNQSEGIIISDFYWFPFGISDEFVRLVDQIPRSQEKGEEEKQQKEEEMKTKFLEKKKKDMIIQRFDQKINNLTLYEIVKDETELKGPSMKQFQISPIQVESDLGGIKPKNGQAHYGISMWIRITKKHDKWRSIFHNGLRNDHRTPGIWVPPNETTISFSHDSTVEDNDTVNMTHYPLKLYTWHHWTVSVCGHTVVHYLDGEVAQRGYLKGEALMPIKDCWLVDPWQGCAEGIHISGFHWFPFGISAEFVKYVKYMSLDPMLKKKQEKKQKEEEDLKKQEFQEYKQREKEEAKIFRKLLFKVFDENLKLSDYQIIKDITKLKGPSMKNTYISPIMIDEGLGGIDPTEGQVHYGISMWIRITKRHKKLRSIFHNGSTNERRTPAVWIHPDQTTIHFRHDSTTQKNDGLDLTDFTLDLNVWYHWAVSVCGTEIVHYINGDIAQKGNLKGQALEPGSSCWIVDPWHGSADGIIIRNFHWLPFGLSDEFAVFAYHNPISQEVQEKEKEREKFFFQNFSQGIDLSRYEIVKKKTQLKGPSMKKILLDRVSVQSSYLGGIKPQNGEVNYAISMWIRFNKTHDKWRSVFHNGLTDDHRTPAIWIRPNTTQIHFRHDSNIKKNDGLDLTKFDLNLKTWYHWGVSVSGCQVVHYINGEIVEDGYLQGDPLKPIETCWLVDPWYNSSKGITVRNLHWFPFAISDMFAKFVYQKHM</sequence>
<dbReference type="PANTHER" id="PTHR42535">
    <property type="entry name" value="OOKINETE PROTEIN, PUTATIVE-RELATED"/>
    <property type="match status" value="1"/>
</dbReference>
<organism evidence="1 2">
    <name type="scientific">Anaeramoeba flamelloides</name>
    <dbReference type="NCBI Taxonomy" id="1746091"/>
    <lineage>
        <taxon>Eukaryota</taxon>
        <taxon>Metamonada</taxon>
        <taxon>Anaeramoebidae</taxon>
        <taxon>Anaeramoeba</taxon>
    </lineage>
</organism>
<dbReference type="EMBL" id="JANTQA010000063">
    <property type="protein sequence ID" value="KAJ3427337.1"/>
    <property type="molecule type" value="Genomic_DNA"/>
</dbReference>
<gene>
    <name evidence="1" type="ORF">M0812_26920</name>
</gene>
<dbReference type="AlphaFoldDB" id="A0AAV7YHA4"/>
<name>A0AAV7YHA4_9EUKA</name>
<dbReference type="Gene3D" id="2.60.120.200">
    <property type="match status" value="4"/>
</dbReference>
<dbReference type="Proteomes" id="UP001146793">
    <property type="component" value="Unassembled WGS sequence"/>
</dbReference>
<dbReference type="Pfam" id="PF13385">
    <property type="entry name" value="Laminin_G_3"/>
    <property type="match status" value="4"/>
</dbReference>
<dbReference type="SUPFAM" id="SSF49899">
    <property type="entry name" value="Concanavalin A-like lectins/glucanases"/>
    <property type="match status" value="5"/>
</dbReference>